<feature type="transmembrane region" description="Helical" evidence="7">
    <location>
        <begin position="169"/>
        <end position="190"/>
    </location>
</feature>
<comment type="caution">
    <text evidence="9">The sequence shown here is derived from an EMBL/GenBank/DDBJ whole genome shotgun (WGS) entry which is preliminary data.</text>
</comment>
<evidence type="ECO:0000256" key="4">
    <source>
        <dbReference type="ARBA" id="ARBA00022801"/>
    </source>
</evidence>
<evidence type="ECO:0000256" key="5">
    <source>
        <dbReference type="ARBA" id="ARBA00022989"/>
    </source>
</evidence>
<protein>
    <submittedName>
        <fullName evidence="9">Phosphatase PAP2 family protein</fullName>
    </submittedName>
</protein>
<keyword evidence="6 7" id="KW-0472">Membrane</keyword>
<evidence type="ECO:0000256" key="7">
    <source>
        <dbReference type="SAM" id="Phobius"/>
    </source>
</evidence>
<dbReference type="CDD" id="cd03392">
    <property type="entry name" value="PAP2_like_2"/>
    <property type="match status" value="1"/>
</dbReference>
<evidence type="ECO:0000256" key="2">
    <source>
        <dbReference type="ARBA" id="ARBA00022475"/>
    </source>
</evidence>
<evidence type="ECO:0000259" key="8">
    <source>
        <dbReference type="SMART" id="SM00014"/>
    </source>
</evidence>
<dbReference type="PANTHER" id="PTHR14969:SF62">
    <property type="entry name" value="DECAPRENYLPHOSPHORYL-5-PHOSPHORIBOSE PHOSPHATASE RV3807C-RELATED"/>
    <property type="match status" value="1"/>
</dbReference>
<dbReference type="Proteomes" id="UP001165296">
    <property type="component" value="Unassembled WGS sequence"/>
</dbReference>
<feature type="transmembrane region" description="Helical" evidence="7">
    <location>
        <begin position="103"/>
        <end position="123"/>
    </location>
</feature>
<feature type="transmembrane region" description="Helical" evidence="7">
    <location>
        <begin position="143"/>
        <end position="162"/>
    </location>
</feature>
<feature type="transmembrane region" description="Helical" evidence="7">
    <location>
        <begin position="196"/>
        <end position="214"/>
    </location>
</feature>
<dbReference type="PANTHER" id="PTHR14969">
    <property type="entry name" value="SPHINGOSINE-1-PHOSPHATE PHOSPHOHYDROLASE"/>
    <property type="match status" value="1"/>
</dbReference>
<feature type="domain" description="Phosphatidic acid phosphatase type 2/haloperoxidase" evidence="8">
    <location>
        <begin position="102"/>
        <end position="213"/>
    </location>
</feature>
<accession>A0ABS8AY14</accession>
<keyword evidence="4" id="KW-0378">Hydrolase</keyword>
<dbReference type="InterPro" id="IPR000326">
    <property type="entry name" value="PAP2/HPO"/>
</dbReference>
<reference evidence="9" key="1">
    <citation type="submission" date="2021-10" db="EMBL/GenBank/DDBJ databases">
        <authorList>
            <person name="Dean J.D."/>
            <person name="Kim M.K."/>
            <person name="Newey C.N."/>
            <person name="Stoker T.S."/>
            <person name="Thompson D.W."/>
            <person name="Grose J.H."/>
        </authorList>
    </citation>
    <scope>NUCLEOTIDE SEQUENCE</scope>
    <source>
        <strain evidence="9">BT178</strain>
    </source>
</reference>
<proteinExistence type="predicted"/>
<keyword evidence="2" id="KW-1003">Cell membrane</keyword>
<dbReference type="EMBL" id="JAJADR010000010">
    <property type="protein sequence ID" value="MCB2410705.1"/>
    <property type="molecule type" value="Genomic_DNA"/>
</dbReference>
<comment type="subcellular location">
    <subcellularLocation>
        <location evidence="1">Cell membrane</location>
        <topology evidence="1">Multi-pass membrane protein</topology>
    </subcellularLocation>
</comment>
<keyword evidence="3 7" id="KW-0812">Transmembrane</keyword>
<evidence type="ECO:0000256" key="3">
    <source>
        <dbReference type="ARBA" id="ARBA00022692"/>
    </source>
</evidence>
<dbReference type="SMART" id="SM00014">
    <property type="entry name" value="acidPPc"/>
    <property type="match status" value="1"/>
</dbReference>
<evidence type="ECO:0000313" key="10">
    <source>
        <dbReference type="Proteomes" id="UP001165296"/>
    </source>
</evidence>
<organism evidence="9 10">
    <name type="scientific">Hymenobacter lucidus</name>
    <dbReference type="NCBI Taxonomy" id="2880930"/>
    <lineage>
        <taxon>Bacteria</taxon>
        <taxon>Pseudomonadati</taxon>
        <taxon>Bacteroidota</taxon>
        <taxon>Cytophagia</taxon>
        <taxon>Cytophagales</taxon>
        <taxon>Hymenobacteraceae</taxon>
        <taxon>Hymenobacter</taxon>
    </lineage>
</organism>
<evidence type="ECO:0000256" key="6">
    <source>
        <dbReference type="ARBA" id="ARBA00023136"/>
    </source>
</evidence>
<keyword evidence="5 7" id="KW-1133">Transmembrane helix</keyword>
<feature type="transmembrane region" description="Helical" evidence="7">
    <location>
        <begin position="20"/>
        <end position="39"/>
    </location>
</feature>
<evidence type="ECO:0000313" key="9">
    <source>
        <dbReference type="EMBL" id="MCB2410705.1"/>
    </source>
</evidence>
<name>A0ABS8AY14_9BACT</name>
<feature type="transmembrane region" description="Helical" evidence="7">
    <location>
        <begin position="80"/>
        <end position="96"/>
    </location>
</feature>
<dbReference type="RefSeq" id="WP_226179862.1">
    <property type="nucleotide sequence ID" value="NZ_JAJADR010000010.1"/>
</dbReference>
<dbReference type="InterPro" id="IPR036938">
    <property type="entry name" value="PAP2/HPO_sf"/>
</dbReference>
<dbReference type="SUPFAM" id="SSF48317">
    <property type="entry name" value="Acid phosphatase/Vanadium-dependent haloperoxidase"/>
    <property type="match status" value="1"/>
</dbReference>
<dbReference type="Pfam" id="PF01569">
    <property type="entry name" value="PAP2"/>
    <property type="match status" value="1"/>
</dbReference>
<evidence type="ECO:0000256" key="1">
    <source>
        <dbReference type="ARBA" id="ARBA00004651"/>
    </source>
</evidence>
<sequence>MRLYSLWGVTRLLWQGHRKLLLSLLLGFIAPWFVFIKVGQEVWEDKGFPGDQAILQLLHRYGSPGQDAAAVWMARAGGTFWTPLVEAAVLLGLLLARQRRAALFFLLSVGGAGALNLFAKLLLARARPALWVSIAPETTYSFPSGHAMGAAALAFTLALLLWPTRGRWAAATLGAAWALLMGWSRMYLGVHFPSDVLAGWVGSVGWVGGIHFLFDRSALDLRRLWSDARTYWLARPQQQTRESGTGDNVSSKQR</sequence>
<gene>
    <name evidence="9" type="ORF">LGH74_22140</name>
</gene>
<keyword evidence="10" id="KW-1185">Reference proteome</keyword>
<dbReference type="Gene3D" id="1.20.144.10">
    <property type="entry name" value="Phosphatidic acid phosphatase type 2/haloperoxidase"/>
    <property type="match status" value="1"/>
</dbReference>